<protein>
    <submittedName>
        <fullName evidence="3">Unnamed protein product</fullName>
    </submittedName>
</protein>
<proteinExistence type="predicted"/>
<dbReference type="AlphaFoldDB" id="A0A9W6XL86"/>
<evidence type="ECO:0000313" key="4">
    <source>
        <dbReference type="Proteomes" id="UP001165121"/>
    </source>
</evidence>
<evidence type="ECO:0000256" key="1">
    <source>
        <dbReference type="SAM" id="Phobius"/>
    </source>
</evidence>
<dbReference type="Proteomes" id="UP001165121">
    <property type="component" value="Unassembled WGS sequence"/>
</dbReference>
<name>A0A9W6XL86_9STRA</name>
<keyword evidence="4" id="KW-1185">Reference proteome</keyword>
<comment type="caution">
    <text evidence="3">The sequence shown here is derived from an EMBL/GenBank/DDBJ whole genome shotgun (WGS) entry which is preliminary data.</text>
</comment>
<organism evidence="3 4">
    <name type="scientific">Phytophthora fragariaefolia</name>
    <dbReference type="NCBI Taxonomy" id="1490495"/>
    <lineage>
        <taxon>Eukaryota</taxon>
        <taxon>Sar</taxon>
        <taxon>Stramenopiles</taxon>
        <taxon>Oomycota</taxon>
        <taxon>Peronosporomycetes</taxon>
        <taxon>Peronosporales</taxon>
        <taxon>Peronosporaceae</taxon>
        <taxon>Phytophthora</taxon>
    </lineage>
</organism>
<evidence type="ECO:0000259" key="2">
    <source>
        <dbReference type="Pfam" id="PF13843"/>
    </source>
</evidence>
<feature type="transmembrane region" description="Helical" evidence="1">
    <location>
        <begin position="267"/>
        <end position="290"/>
    </location>
</feature>
<keyword evidence="1" id="KW-0812">Transmembrane</keyword>
<dbReference type="Pfam" id="PF13843">
    <property type="entry name" value="DDE_Tnp_1_7"/>
    <property type="match status" value="1"/>
</dbReference>
<feature type="domain" description="PiggyBac transposable element-derived protein" evidence="2">
    <location>
        <begin position="74"/>
        <end position="383"/>
    </location>
</feature>
<keyword evidence="1" id="KW-1133">Transmembrane helix</keyword>
<dbReference type="EMBL" id="BSXT01001301">
    <property type="protein sequence ID" value="GMF41052.1"/>
    <property type="molecule type" value="Genomic_DNA"/>
</dbReference>
<dbReference type="InterPro" id="IPR029526">
    <property type="entry name" value="PGBD"/>
</dbReference>
<evidence type="ECO:0000313" key="3">
    <source>
        <dbReference type="EMBL" id="GMF41052.1"/>
    </source>
</evidence>
<keyword evidence="1" id="KW-0472">Membrane</keyword>
<sequence length="385" mass="43808">MSATGWEDVEEPDTYDYLMTPYEPVNNAQSYPGLQMVDLRVDGAYKRYRNRRRANPELPKKTKRDIRNELEGMKSILPHELCRFIGLLIARTIAPNLEKIAHHWKTTDEGAISRGAFGSVLRRDRLMEISRNLHFNPNSESRAVTDRAWKIRKVVEVLQRTFERGYMAPSHLAFDEALLPSRSSFNKMRVYMKDKPPKWGTKLFMLCSAVTAYCIRFEVYCGKMEHSSDAHTSDMKSGPAAVVRNLLAVFGPDARKQGMRLVVVDRFYTSVGLAIQLLLMGFYCVGTILANRLGYCKGVIEKKSRPATIARGSFKLARSKLVPNMTAISWGDSRPVHFLSTGGSPEMDRVVRQDRASQVEVPCPRVVKDYHAFMGEVDVHDQLRL</sequence>
<reference evidence="3" key="1">
    <citation type="submission" date="2023-04" db="EMBL/GenBank/DDBJ databases">
        <title>Phytophthora fragariaefolia NBRC 109709.</title>
        <authorList>
            <person name="Ichikawa N."/>
            <person name="Sato H."/>
            <person name="Tonouchi N."/>
        </authorList>
    </citation>
    <scope>NUCLEOTIDE SEQUENCE</scope>
    <source>
        <strain evidence="3">NBRC 109709</strain>
    </source>
</reference>
<accession>A0A9W6XL86</accession>
<dbReference type="OrthoDB" id="124126at2759"/>
<dbReference type="PANTHER" id="PTHR46599">
    <property type="entry name" value="PIGGYBAC TRANSPOSABLE ELEMENT-DERIVED PROTEIN 4"/>
    <property type="match status" value="1"/>
</dbReference>
<dbReference type="PANTHER" id="PTHR46599:SF3">
    <property type="entry name" value="PIGGYBAC TRANSPOSABLE ELEMENT-DERIVED PROTEIN 4"/>
    <property type="match status" value="1"/>
</dbReference>
<gene>
    <name evidence="3" type="ORF">Pfra01_001283100</name>
</gene>